<keyword evidence="8" id="KW-1185">Reference proteome</keyword>
<name>V9VWH7_9RHOB</name>
<keyword evidence="2" id="KW-0238">DNA-binding</keyword>
<dbReference type="KEGG" id="lmd:METH_16530"/>
<dbReference type="SUPFAM" id="SSF46785">
    <property type="entry name" value="Winged helix' DNA-binding domain"/>
    <property type="match status" value="1"/>
</dbReference>
<feature type="region of interest" description="Disordered" evidence="4">
    <location>
        <begin position="1"/>
        <end position="21"/>
    </location>
</feature>
<dbReference type="InterPro" id="IPR019888">
    <property type="entry name" value="Tscrpt_reg_AsnC-like"/>
</dbReference>
<dbReference type="InterPro" id="IPR011008">
    <property type="entry name" value="Dimeric_a/b-barrel"/>
</dbReference>
<feature type="domain" description="HTH asnC-type" evidence="6">
    <location>
        <begin position="23"/>
        <end position="62"/>
    </location>
</feature>
<keyword evidence="3" id="KW-0804">Transcription</keyword>
<evidence type="ECO:0000256" key="4">
    <source>
        <dbReference type="SAM" id="MobiDB-lite"/>
    </source>
</evidence>
<dbReference type="SUPFAM" id="SSF54909">
    <property type="entry name" value="Dimeric alpha+beta barrel"/>
    <property type="match status" value="1"/>
</dbReference>
<feature type="compositionally biased region" description="Low complexity" evidence="4">
    <location>
        <begin position="1"/>
        <end position="20"/>
    </location>
</feature>
<dbReference type="STRING" id="999552.METH_16530"/>
<dbReference type="InterPro" id="IPR036388">
    <property type="entry name" value="WH-like_DNA-bd_sf"/>
</dbReference>
<evidence type="ECO:0000313" key="7">
    <source>
        <dbReference type="EMBL" id="AHD02064.1"/>
    </source>
</evidence>
<dbReference type="Pfam" id="PF01037">
    <property type="entry name" value="AsnC_trans_reg"/>
    <property type="match status" value="1"/>
</dbReference>
<dbReference type="GO" id="GO:0043565">
    <property type="term" value="F:sequence-specific DNA binding"/>
    <property type="evidence" value="ECO:0007669"/>
    <property type="project" value="InterPro"/>
</dbReference>
<evidence type="ECO:0000256" key="3">
    <source>
        <dbReference type="ARBA" id="ARBA00023163"/>
    </source>
</evidence>
<evidence type="ECO:0000256" key="1">
    <source>
        <dbReference type="ARBA" id="ARBA00023015"/>
    </source>
</evidence>
<evidence type="ECO:0000259" key="5">
    <source>
        <dbReference type="Pfam" id="PF01037"/>
    </source>
</evidence>
<dbReference type="PANTHER" id="PTHR30154">
    <property type="entry name" value="LEUCINE-RESPONSIVE REGULATORY PROTEIN"/>
    <property type="match status" value="1"/>
</dbReference>
<dbReference type="Pfam" id="PF13404">
    <property type="entry name" value="HTH_AsnC-type"/>
    <property type="match status" value="1"/>
</dbReference>
<sequence>MADKQQSSSRAKRASQSIRSPGDDLNQQIIRLLQIDGRMAFSEIAQRLDVSEGTIRNRVSGLRENNMLRIVAMSDPVATEYTTDAMIGLNVAAGVTPRQVAERLEKDPRVVFILWVAGRYDLIVELVSDDGDALRGFLEQEIHASDDIANADVMPGLKNFKNQFLLKRDMAETGGDAAG</sequence>
<dbReference type="Gene3D" id="1.10.10.10">
    <property type="entry name" value="Winged helix-like DNA-binding domain superfamily/Winged helix DNA-binding domain"/>
    <property type="match status" value="1"/>
</dbReference>
<dbReference type="GO" id="GO:0005829">
    <property type="term" value="C:cytosol"/>
    <property type="evidence" value="ECO:0007669"/>
    <property type="project" value="TreeGrafter"/>
</dbReference>
<dbReference type="Proteomes" id="UP000018780">
    <property type="component" value="Chromosome"/>
</dbReference>
<gene>
    <name evidence="7" type="ORF">METH_16530</name>
</gene>
<dbReference type="PATRIC" id="fig|999552.6.peg.3293"/>
<feature type="domain" description="Transcription regulator AsnC/Lrp ligand binding" evidence="5">
    <location>
        <begin position="92"/>
        <end position="154"/>
    </location>
</feature>
<dbReference type="InterPro" id="IPR036390">
    <property type="entry name" value="WH_DNA-bd_sf"/>
</dbReference>
<dbReference type="HOGENOM" id="CLU_091233_5_2_5"/>
<dbReference type="InterPro" id="IPR019887">
    <property type="entry name" value="Tscrpt_reg_AsnC/Lrp_C"/>
</dbReference>
<protein>
    <submittedName>
        <fullName evidence="7">AsnC family transcriptional regulator</fullName>
    </submittedName>
</protein>
<dbReference type="InterPro" id="IPR000485">
    <property type="entry name" value="AsnC-type_HTH_dom"/>
</dbReference>
<organism evidence="7 8">
    <name type="scientific">Leisingera methylohalidivorans DSM 14336</name>
    <dbReference type="NCBI Taxonomy" id="999552"/>
    <lineage>
        <taxon>Bacteria</taxon>
        <taxon>Pseudomonadati</taxon>
        <taxon>Pseudomonadota</taxon>
        <taxon>Alphaproteobacteria</taxon>
        <taxon>Rhodobacterales</taxon>
        <taxon>Roseobacteraceae</taxon>
        <taxon>Leisingera</taxon>
    </lineage>
</organism>
<evidence type="ECO:0000259" key="6">
    <source>
        <dbReference type="Pfam" id="PF13404"/>
    </source>
</evidence>
<dbReference type="AlphaFoldDB" id="V9VWH7"/>
<dbReference type="Gene3D" id="3.30.70.920">
    <property type="match status" value="1"/>
</dbReference>
<evidence type="ECO:0000313" key="8">
    <source>
        <dbReference type="Proteomes" id="UP000018780"/>
    </source>
</evidence>
<dbReference type="PANTHER" id="PTHR30154:SF34">
    <property type="entry name" value="TRANSCRIPTIONAL REGULATOR AZLB"/>
    <property type="match status" value="1"/>
</dbReference>
<dbReference type="PRINTS" id="PR00033">
    <property type="entry name" value="HTHASNC"/>
</dbReference>
<dbReference type="SMART" id="SM00344">
    <property type="entry name" value="HTH_ASNC"/>
    <property type="match status" value="1"/>
</dbReference>
<proteinExistence type="predicted"/>
<reference evidence="7 8" key="1">
    <citation type="submission" date="2013-09" db="EMBL/GenBank/DDBJ databases">
        <authorList>
            <consortium name="DOE Joint Genome Institute"/>
            <person name="Klenk H.-P."/>
            <person name="Huntemann M."/>
            <person name="Han J."/>
            <person name="Chen A."/>
            <person name="Kyrpides N."/>
            <person name="Mavromatis K."/>
            <person name="Markowitz V."/>
            <person name="Palaniappan K."/>
            <person name="Ivanova N."/>
            <person name="Schaumberg A."/>
            <person name="Pati A."/>
            <person name="Liolios K."/>
            <person name="Nordberg H.P."/>
            <person name="Cantor M.N."/>
            <person name="Hua S.X."/>
            <person name="Woyke T."/>
        </authorList>
    </citation>
    <scope>NUCLEOTIDE SEQUENCE [LARGE SCALE GENOMIC DNA]</scope>
    <source>
        <strain evidence="7 8">DSM 14336</strain>
    </source>
</reference>
<evidence type="ECO:0000256" key="2">
    <source>
        <dbReference type="ARBA" id="ARBA00023125"/>
    </source>
</evidence>
<accession>V9VWH7</accession>
<keyword evidence="1" id="KW-0805">Transcription regulation</keyword>
<dbReference type="RefSeq" id="WP_024091486.1">
    <property type="nucleotide sequence ID" value="NC_023135.1"/>
</dbReference>
<dbReference type="EMBL" id="CP006773">
    <property type="protein sequence ID" value="AHD02064.1"/>
    <property type="molecule type" value="Genomic_DNA"/>
</dbReference>
<dbReference type="GO" id="GO:0043200">
    <property type="term" value="P:response to amino acid"/>
    <property type="evidence" value="ECO:0007669"/>
    <property type="project" value="TreeGrafter"/>
</dbReference>